<feature type="signal peptide" evidence="1">
    <location>
        <begin position="1"/>
        <end position="16"/>
    </location>
</feature>
<proteinExistence type="predicted"/>
<gene>
    <name evidence="2" type="ORF">U0R10_10540</name>
</gene>
<evidence type="ECO:0000313" key="3">
    <source>
        <dbReference type="Proteomes" id="UP001598138"/>
    </source>
</evidence>
<dbReference type="EMBL" id="JBBKXZ010000004">
    <property type="protein sequence ID" value="MFD3395057.1"/>
    <property type="molecule type" value="Genomic_DNA"/>
</dbReference>
<reference evidence="2 3" key="1">
    <citation type="submission" date="2024-03" db="EMBL/GenBank/DDBJ databases">
        <title>Aquirufa genome sequencing.</title>
        <authorList>
            <person name="Pitt A."/>
            <person name="Hahn M.W."/>
        </authorList>
    </citation>
    <scope>NUCLEOTIDE SEQUENCE [LARGE SCALE GENOMIC DNA]</scope>
    <source>
        <strain evidence="2 3">OSTEICH-129V</strain>
    </source>
</reference>
<keyword evidence="3" id="KW-1185">Reference proteome</keyword>
<evidence type="ECO:0000313" key="2">
    <source>
        <dbReference type="EMBL" id="MFD3395057.1"/>
    </source>
</evidence>
<evidence type="ECO:0000256" key="1">
    <source>
        <dbReference type="SAM" id="SignalP"/>
    </source>
</evidence>
<name>A0ABW6DH64_9BACT</name>
<dbReference type="RefSeq" id="WP_377983932.1">
    <property type="nucleotide sequence ID" value="NZ_JBBKXZ010000004.1"/>
</dbReference>
<comment type="caution">
    <text evidence="2">The sequence shown here is derived from an EMBL/GenBank/DDBJ whole genome shotgun (WGS) entry which is preliminary data.</text>
</comment>
<dbReference type="InterPro" id="IPR010994">
    <property type="entry name" value="RuvA_2-like"/>
</dbReference>
<protein>
    <submittedName>
        <fullName evidence="2">Helix-hairpin-helix domain-containing protein</fullName>
    </submittedName>
</protein>
<dbReference type="Proteomes" id="UP001598138">
    <property type="component" value="Unassembled WGS sequence"/>
</dbReference>
<sequence>MKYFILLLICSFRALAQSPAPDSVLEVEETRLQFFQQNPFDLNQVSAEELQGLHLFSLSQIRAFFAYRASNGPLLSVHELQVISGWDAETLRKTVGLLICNPPQKKWYRPEEMSQQLLLKTERTLEEKVGFSQPTARSKTRYFGNPWGQNIRYRGKWNSHIRAGFTLQKDPGEVTLTDFVSYYVEIKPTKWIDKLILGDYIHQWGQGLLQAGGFSLGKTYESIRATQKFNLGSLPYSSSGESTFYRGISMQAHGGPIIFAAFRSVRFLDASISKDSLNRSFYQSLDTDGFHRTSTERTNKNSLTEHAWGLQALIPIKQGFISFSTTQHQWNHPKRNTSLYNQGEWHGQVLTNFAFAHHIPWKQVFIAGEFASANPKSIALTESVAFPISQKLDFSALFRYYTKGYFSPMAQALGESSQTKNEVGLFLGNQFQISKYKRLSSYLDYFFFPKRSFTYAFPGAWGIEMLTRFQWDRKRKGQYFAQMKWTNQSITHNQRKNHLQASFDVHYDVHSRFKWHSRIMLSYLVSPVQNELGAMWLHDITLIRKWYRVQARLAWIQTPSYDTRLYAYEPTLRYSFSLPAYYDPSIRNTILISINPTKHWDLGIKIARTHYFTRETVGSGLDLIPTNHKSDVGLQIVYQY</sequence>
<feature type="chain" id="PRO_5046794624" evidence="1">
    <location>
        <begin position="17"/>
        <end position="640"/>
    </location>
</feature>
<organism evidence="2 3">
    <name type="scientific">Aquirufa avitistagni</name>
    <dbReference type="NCBI Taxonomy" id="3104728"/>
    <lineage>
        <taxon>Bacteria</taxon>
        <taxon>Pseudomonadati</taxon>
        <taxon>Bacteroidota</taxon>
        <taxon>Cytophagia</taxon>
        <taxon>Cytophagales</taxon>
        <taxon>Flectobacillaceae</taxon>
        <taxon>Aquirufa</taxon>
    </lineage>
</organism>
<dbReference type="SUPFAM" id="SSF47781">
    <property type="entry name" value="RuvA domain 2-like"/>
    <property type="match status" value="1"/>
</dbReference>
<accession>A0ABW6DH64</accession>
<keyword evidence="1" id="KW-0732">Signal</keyword>